<dbReference type="EMBL" id="GBXM01001624">
    <property type="protein sequence ID" value="JAI06954.1"/>
    <property type="molecule type" value="Transcribed_RNA"/>
</dbReference>
<name>A0A0E9XZ45_ANGAN</name>
<proteinExistence type="predicted"/>
<reference evidence="1" key="2">
    <citation type="journal article" date="2015" name="Fish Shellfish Immunol.">
        <title>Early steps in the European eel (Anguilla anguilla)-Vibrio vulnificus interaction in the gills: Role of the RtxA13 toxin.</title>
        <authorList>
            <person name="Callol A."/>
            <person name="Pajuelo D."/>
            <person name="Ebbesson L."/>
            <person name="Teles M."/>
            <person name="MacKenzie S."/>
            <person name="Amaro C."/>
        </authorList>
    </citation>
    <scope>NUCLEOTIDE SEQUENCE</scope>
</reference>
<sequence>MIRNSLLNIRETCSNFTYSL</sequence>
<accession>A0A0E9XZ45</accession>
<evidence type="ECO:0000313" key="1">
    <source>
        <dbReference type="EMBL" id="JAI06954.1"/>
    </source>
</evidence>
<reference evidence="1" key="1">
    <citation type="submission" date="2014-11" db="EMBL/GenBank/DDBJ databases">
        <authorList>
            <person name="Amaro Gonzalez C."/>
        </authorList>
    </citation>
    <scope>NUCLEOTIDE SEQUENCE</scope>
</reference>
<organism evidence="1">
    <name type="scientific">Anguilla anguilla</name>
    <name type="common">European freshwater eel</name>
    <name type="synonym">Muraena anguilla</name>
    <dbReference type="NCBI Taxonomy" id="7936"/>
    <lineage>
        <taxon>Eukaryota</taxon>
        <taxon>Metazoa</taxon>
        <taxon>Chordata</taxon>
        <taxon>Craniata</taxon>
        <taxon>Vertebrata</taxon>
        <taxon>Euteleostomi</taxon>
        <taxon>Actinopterygii</taxon>
        <taxon>Neopterygii</taxon>
        <taxon>Teleostei</taxon>
        <taxon>Anguilliformes</taxon>
        <taxon>Anguillidae</taxon>
        <taxon>Anguilla</taxon>
    </lineage>
</organism>
<dbReference type="AlphaFoldDB" id="A0A0E9XZ45"/>
<protein>
    <submittedName>
        <fullName evidence="1">Uncharacterized protein</fullName>
    </submittedName>
</protein>